<organism evidence="1 2">
    <name type="scientific">Massilia eurypsychrophila</name>
    <dbReference type="NCBI Taxonomy" id="1485217"/>
    <lineage>
        <taxon>Bacteria</taxon>
        <taxon>Pseudomonadati</taxon>
        <taxon>Pseudomonadota</taxon>
        <taxon>Betaproteobacteria</taxon>
        <taxon>Burkholderiales</taxon>
        <taxon>Oxalobacteraceae</taxon>
        <taxon>Telluria group</taxon>
        <taxon>Massilia</taxon>
    </lineage>
</organism>
<reference evidence="1 2" key="1">
    <citation type="submission" date="2017-10" db="EMBL/GenBank/DDBJ databases">
        <title>Massilia psychrophilum sp. nov., a novel purple-pigmented bacterium isolated from Tianshan glacier, Xinjiang Municipality, China.</title>
        <authorList>
            <person name="Wang H."/>
        </authorList>
    </citation>
    <scope>NUCLEOTIDE SEQUENCE [LARGE SCALE GENOMIC DNA]</scope>
    <source>
        <strain evidence="1 2">JCM 30074</strain>
    </source>
</reference>
<gene>
    <name evidence="1" type="ORF">CR105_23110</name>
</gene>
<name>A0A2G8T9K3_9BURK</name>
<protein>
    <recommendedName>
        <fullName evidence="3">DUF945 domain-containing protein</fullName>
    </recommendedName>
</protein>
<keyword evidence="2" id="KW-1185">Reference proteome</keyword>
<dbReference type="Proteomes" id="UP000230390">
    <property type="component" value="Unassembled WGS sequence"/>
</dbReference>
<dbReference type="Pfam" id="PF06067">
    <property type="entry name" value="DUF932"/>
    <property type="match status" value="1"/>
</dbReference>
<comment type="caution">
    <text evidence="1">The sequence shown here is derived from an EMBL/GenBank/DDBJ whole genome shotgun (WGS) entry which is preliminary data.</text>
</comment>
<evidence type="ECO:0000313" key="2">
    <source>
        <dbReference type="Proteomes" id="UP000230390"/>
    </source>
</evidence>
<dbReference type="RefSeq" id="WP_099792731.1">
    <property type="nucleotide sequence ID" value="NZ_JBHLYV010000064.1"/>
</dbReference>
<evidence type="ECO:0008006" key="3">
    <source>
        <dbReference type="Google" id="ProtNLM"/>
    </source>
</evidence>
<accession>A0A2G8T9K3</accession>
<sequence length="275" mass="31207">MQLSSRFGRNSTSIRSKFPLDDEQIMRVAPSIFAEDKHTSRSDRYTYIPTGHVLAKLRQEGFSPFMVCQSKCRDEGKRAHTKHMVRLRHASQINSREANEIILLNSHDGTSSWQLLNGVFRDACSNGLVWGDVVNDIRIRHKGDIVHDVIEGAFRVVDDFEQVREQMDGMKALTLNQGEQNAFANAALALRYDTEAAPAPVTESQLLRVKRSEDRSSDLWTTFNRVQENLVQGGLRGRTATGQIRTTRQITGIDQGIKLNRALWLLSEEMRKLKA</sequence>
<dbReference type="OrthoDB" id="4554729at2"/>
<dbReference type="InterPro" id="IPR026325">
    <property type="entry name" value="DUF932"/>
</dbReference>
<evidence type="ECO:0000313" key="1">
    <source>
        <dbReference type="EMBL" id="PIL42669.1"/>
    </source>
</evidence>
<dbReference type="EMBL" id="PDOC01000023">
    <property type="protein sequence ID" value="PIL42669.1"/>
    <property type="molecule type" value="Genomic_DNA"/>
</dbReference>
<proteinExistence type="predicted"/>
<dbReference type="AlphaFoldDB" id="A0A2G8T9K3"/>